<dbReference type="InterPro" id="IPR051148">
    <property type="entry name" value="Zona_Pellucida_Domain_gp"/>
</dbReference>
<reference evidence="17" key="1">
    <citation type="journal article" date="2023" name="Science">
        <title>Genome structures resolve the early diversification of teleost fishes.</title>
        <authorList>
            <person name="Parey E."/>
            <person name="Louis A."/>
            <person name="Montfort J."/>
            <person name="Bouchez O."/>
            <person name="Roques C."/>
            <person name="Iampietro C."/>
            <person name="Lluch J."/>
            <person name="Castinel A."/>
            <person name="Donnadieu C."/>
            <person name="Desvignes T."/>
            <person name="Floi Bucao C."/>
            <person name="Jouanno E."/>
            <person name="Wen M."/>
            <person name="Mejri S."/>
            <person name="Dirks R."/>
            <person name="Jansen H."/>
            <person name="Henkel C."/>
            <person name="Chen W.J."/>
            <person name="Zahm M."/>
            <person name="Cabau C."/>
            <person name="Klopp C."/>
            <person name="Thompson A.W."/>
            <person name="Robinson-Rechavi M."/>
            <person name="Braasch I."/>
            <person name="Lecointre G."/>
            <person name="Bobe J."/>
            <person name="Postlethwait J.H."/>
            <person name="Berthelot C."/>
            <person name="Roest Crollius H."/>
            <person name="Guiguen Y."/>
        </authorList>
    </citation>
    <scope>NUCLEOTIDE SEQUENCE</scope>
    <source>
        <strain evidence="17">NC1722</strain>
    </source>
</reference>
<evidence type="ECO:0000256" key="9">
    <source>
        <dbReference type="ARBA" id="ARBA00023157"/>
    </source>
</evidence>
<organism evidence="17 18">
    <name type="scientific">Aldrovandia affinis</name>
    <dbReference type="NCBI Taxonomy" id="143900"/>
    <lineage>
        <taxon>Eukaryota</taxon>
        <taxon>Metazoa</taxon>
        <taxon>Chordata</taxon>
        <taxon>Craniata</taxon>
        <taxon>Vertebrata</taxon>
        <taxon>Euteleostomi</taxon>
        <taxon>Actinopterygii</taxon>
        <taxon>Neopterygii</taxon>
        <taxon>Teleostei</taxon>
        <taxon>Notacanthiformes</taxon>
        <taxon>Halosauridae</taxon>
        <taxon>Aldrovandia</taxon>
    </lineage>
</organism>
<evidence type="ECO:0000256" key="2">
    <source>
        <dbReference type="ARBA" id="ARBA00022475"/>
    </source>
</evidence>
<feature type="chain" id="PRO_5042200105" description="ZP domain-containing protein" evidence="14">
    <location>
        <begin position="24"/>
        <end position="558"/>
    </location>
</feature>
<dbReference type="InterPro" id="IPR000519">
    <property type="entry name" value="P_trefoil_dom"/>
</dbReference>
<keyword evidence="2" id="KW-1003">Cell membrane</keyword>
<evidence type="ECO:0000259" key="15">
    <source>
        <dbReference type="PROSITE" id="PS51034"/>
    </source>
</evidence>
<dbReference type="Pfam" id="PF23344">
    <property type="entry name" value="ZP-N"/>
    <property type="match status" value="1"/>
</dbReference>
<gene>
    <name evidence="17" type="ORF">AAFF_G00192010</name>
</gene>
<dbReference type="GO" id="GO:0035805">
    <property type="term" value="C:egg coat"/>
    <property type="evidence" value="ECO:0007669"/>
    <property type="project" value="UniProtKB-SubCell"/>
</dbReference>
<keyword evidence="5" id="KW-0165">Cleavage on pair of basic residues</keyword>
<comment type="caution">
    <text evidence="17">The sequence shown here is derived from an EMBL/GenBank/DDBJ whole genome shotgun (WGS) entry which is preliminary data.</text>
</comment>
<evidence type="ECO:0000256" key="14">
    <source>
        <dbReference type="SAM" id="SignalP"/>
    </source>
</evidence>
<dbReference type="GO" id="GO:0007339">
    <property type="term" value="P:binding of sperm to zona pellucida"/>
    <property type="evidence" value="ECO:0007669"/>
    <property type="project" value="TreeGrafter"/>
</dbReference>
<dbReference type="InterPro" id="IPR001507">
    <property type="entry name" value="ZP_dom"/>
</dbReference>
<dbReference type="Gene3D" id="2.60.40.4100">
    <property type="entry name" value="Zona pellucida, ZP-C domain"/>
    <property type="match status" value="1"/>
</dbReference>
<evidence type="ECO:0000313" key="18">
    <source>
        <dbReference type="Proteomes" id="UP001221898"/>
    </source>
</evidence>
<evidence type="ECO:0000256" key="7">
    <source>
        <dbReference type="ARBA" id="ARBA00022989"/>
    </source>
</evidence>
<accession>A0AAD7RJA5</accession>
<feature type="signal peptide" evidence="14">
    <location>
        <begin position="1"/>
        <end position="23"/>
    </location>
</feature>
<dbReference type="Proteomes" id="UP001221898">
    <property type="component" value="Unassembled WGS sequence"/>
</dbReference>
<dbReference type="InterPro" id="IPR044913">
    <property type="entry name" value="P_trefoil_dom_sf"/>
</dbReference>
<evidence type="ECO:0000256" key="3">
    <source>
        <dbReference type="ARBA" id="ARBA00022525"/>
    </source>
</evidence>
<dbReference type="PANTHER" id="PTHR23343">
    <property type="entry name" value="ZONA PELLUCIDA SPERM-BINDING PROTEIN"/>
    <property type="match status" value="1"/>
</dbReference>
<dbReference type="Gene3D" id="2.60.40.3210">
    <property type="entry name" value="Zona pellucida, ZP-N domain"/>
    <property type="match status" value="1"/>
</dbReference>
<comment type="subcellular location">
    <subcellularLocation>
        <location evidence="1">Cell membrane</location>
        <topology evidence="1">Single-pass type I membrane protein</topology>
    </subcellularLocation>
    <subcellularLocation>
        <location evidence="12">Zona pellucida</location>
    </subcellularLocation>
</comment>
<comment type="caution">
    <text evidence="13">Lacks conserved residue(s) required for the propagation of feature annotation.</text>
</comment>
<feature type="disulfide bond" evidence="13">
    <location>
        <begin position="265"/>
        <end position="280"/>
    </location>
</feature>
<dbReference type="GO" id="GO:0060468">
    <property type="term" value="P:prevention of polyspermy"/>
    <property type="evidence" value="ECO:0007669"/>
    <property type="project" value="TreeGrafter"/>
</dbReference>
<evidence type="ECO:0000256" key="1">
    <source>
        <dbReference type="ARBA" id="ARBA00004251"/>
    </source>
</evidence>
<protein>
    <recommendedName>
        <fullName evidence="19">ZP domain-containing protein</fullName>
    </recommendedName>
</protein>
<dbReference type="SUPFAM" id="SSF57492">
    <property type="entry name" value="Trefoil"/>
    <property type="match status" value="1"/>
</dbReference>
<dbReference type="InterPro" id="IPR055355">
    <property type="entry name" value="ZP-C"/>
</dbReference>
<keyword evidence="18" id="KW-1185">Reference proteome</keyword>
<dbReference type="Gene3D" id="4.10.110.10">
    <property type="entry name" value="Spasmolytic Protein, domain 1"/>
    <property type="match status" value="1"/>
</dbReference>
<name>A0AAD7RJA5_9TELE</name>
<keyword evidence="4" id="KW-0272">Extracellular matrix</keyword>
<evidence type="ECO:0000256" key="11">
    <source>
        <dbReference type="ARBA" id="ARBA00023279"/>
    </source>
</evidence>
<evidence type="ECO:0000256" key="10">
    <source>
        <dbReference type="ARBA" id="ARBA00023180"/>
    </source>
</evidence>
<keyword evidence="14" id="KW-0732">Signal</keyword>
<feature type="disulfide bond" evidence="13">
    <location>
        <begin position="255"/>
        <end position="281"/>
    </location>
</feature>
<dbReference type="Pfam" id="PF00100">
    <property type="entry name" value="Zona_pellucida"/>
    <property type="match status" value="1"/>
</dbReference>
<evidence type="ECO:0000256" key="13">
    <source>
        <dbReference type="PROSITE-ProRule" id="PRU00779"/>
    </source>
</evidence>
<dbReference type="GO" id="GO:0035804">
    <property type="term" value="F:structural constituent of egg coat"/>
    <property type="evidence" value="ECO:0007669"/>
    <property type="project" value="TreeGrafter"/>
</dbReference>
<keyword evidence="3" id="KW-0964">Secreted</keyword>
<evidence type="ECO:0000256" key="8">
    <source>
        <dbReference type="ARBA" id="ARBA00023136"/>
    </source>
</evidence>
<evidence type="ECO:0000256" key="6">
    <source>
        <dbReference type="ARBA" id="ARBA00022692"/>
    </source>
</evidence>
<dbReference type="GO" id="GO:0005886">
    <property type="term" value="C:plasma membrane"/>
    <property type="evidence" value="ECO:0007669"/>
    <property type="project" value="UniProtKB-SubCell"/>
</dbReference>
<dbReference type="PROSITE" id="PS51034">
    <property type="entry name" value="ZP_2"/>
    <property type="match status" value="1"/>
</dbReference>
<keyword evidence="9 13" id="KW-1015">Disulfide bond</keyword>
<evidence type="ECO:0000256" key="4">
    <source>
        <dbReference type="ARBA" id="ARBA00022530"/>
    </source>
</evidence>
<evidence type="ECO:0000256" key="12">
    <source>
        <dbReference type="ARBA" id="ARBA00024183"/>
    </source>
</evidence>
<dbReference type="GO" id="GO:0032190">
    <property type="term" value="F:acrosin binding"/>
    <property type="evidence" value="ECO:0007669"/>
    <property type="project" value="TreeGrafter"/>
</dbReference>
<sequence length="558" mass="61503">MSLKWKPPLLLVVLVVCVSGKVAQTPLRKSFRHGGPVGGKFDVFTDGSLSMRNGDYDHPESDATVVWGQGSDERYSDGGFVKRPKKVMHLASLERHSVIKSETNLPDLSLSCNEQTKVFRSAEPRSGGTRGFISARALASCGYAVTKEQEDTLIPLKDCDVTLVNGRCSTRLKYEANGQLADITLPCTAHYPTGHSNGLSSLDLLQSDSPSDTPDEFKCNIPNLLKPASKPPASLPLIFGSPNISSAAMAHKHSCIVPTIQRILCGGFGILAVHCLAKGCCVDIKAGTCFYPMDECTADSHFAFLVPHNPSLRLDLTKLKASDCAPKILTDKFAVFLFSFKHCGTLTYDIGATTIYSVEVSTTLAPIPAISGPISRERQFRMMVECRYHKGQQIQPQQYPNQLSTGFMVKSPSIPMVRSEGSFTVQLKLARDQNYTNWYPLYHPPLRLMLGRPVYLEVSLQASNVRGVLIVHYCIAYPRAAKKALVLLYEGCPNPDKFTGVTIHKLPGNQHARRFEVKAFQFMVAANKYLDEEIYFMCSTELCLPEQGVCEEGCFKTL</sequence>
<dbReference type="PANTHER" id="PTHR23343:SF117">
    <property type="entry name" value="ZONA PELLUCIDA SPERM-BINDING PROTEIN 4-LIKE ISOFORM X1"/>
    <property type="match status" value="1"/>
</dbReference>
<dbReference type="AlphaFoldDB" id="A0AAD7RJA5"/>
<evidence type="ECO:0000259" key="16">
    <source>
        <dbReference type="PROSITE" id="PS51448"/>
    </source>
</evidence>
<keyword evidence="10" id="KW-0325">Glycoprotein</keyword>
<evidence type="ECO:0000313" key="17">
    <source>
        <dbReference type="EMBL" id="KAJ8385150.1"/>
    </source>
</evidence>
<dbReference type="InterPro" id="IPR055356">
    <property type="entry name" value="ZP-N"/>
</dbReference>
<feature type="domain" description="ZP" evidence="15">
    <location>
        <begin position="295"/>
        <end position="558"/>
    </location>
</feature>
<feature type="domain" description="P-type" evidence="16">
    <location>
        <begin position="253"/>
        <end position="293"/>
    </location>
</feature>
<keyword evidence="6" id="KW-0812">Transmembrane</keyword>
<dbReference type="EMBL" id="JAINUG010000257">
    <property type="protein sequence ID" value="KAJ8385150.1"/>
    <property type="molecule type" value="Genomic_DNA"/>
</dbReference>
<evidence type="ECO:0000256" key="5">
    <source>
        <dbReference type="ARBA" id="ARBA00022685"/>
    </source>
</evidence>
<proteinExistence type="predicted"/>
<keyword evidence="8" id="KW-0472">Membrane</keyword>
<keyword evidence="11" id="KW-0278">Fertilization</keyword>
<dbReference type="SMART" id="SM00241">
    <property type="entry name" value="ZP"/>
    <property type="match status" value="1"/>
</dbReference>
<keyword evidence="7" id="KW-1133">Transmembrane helix</keyword>
<evidence type="ECO:0008006" key="19">
    <source>
        <dbReference type="Google" id="ProtNLM"/>
    </source>
</evidence>
<dbReference type="InterPro" id="IPR042235">
    <property type="entry name" value="ZP-C_dom"/>
</dbReference>
<dbReference type="PROSITE" id="PS51448">
    <property type="entry name" value="P_TREFOIL_2"/>
    <property type="match status" value="1"/>
</dbReference>